<protein>
    <submittedName>
        <fullName evidence="5">Class I SAM-dependent methyltransferase</fullName>
    </submittedName>
</protein>
<dbReference type="EMBL" id="JANFZH010000005">
    <property type="protein sequence ID" value="MCQ4838919.1"/>
    <property type="molecule type" value="Genomic_DNA"/>
</dbReference>
<dbReference type="GeneID" id="90531818"/>
<evidence type="ECO:0000256" key="2">
    <source>
        <dbReference type="ARBA" id="ARBA00022679"/>
    </source>
</evidence>
<dbReference type="Gene3D" id="3.40.50.150">
    <property type="entry name" value="Vaccinia Virus protein VP39"/>
    <property type="match status" value="1"/>
</dbReference>
<name>A0ABT1RW78_9FIRM</name>
<keyword evidence="3" id="KW-0949">S-adenosyl-L-methionine</keyword>
<dbReference type="Proteomes" id="UP001524473">
    <property type="component" value="Unassembled WGS sequence"/>
</dbReference>
<dbReference type="PANTHER" id="PTHR43464:SF19">
    <property type="entry name" value="UBIQUINONE BIOSYNTHESIS O-METHYLTRANSFERASE, MITOCHONDRIAL"/>
    <property type="match status" value="1"/>
</dbReference>
<evidence type="ECO:0000313" key="6">
    <source>
        <dbReference type="Proteomes" id="UP001524473"/>
    </source>
</evidence>
<dbReference type="Gene3D" id="2.20.25.110">
    <property type="entry name" value="S-adenosyl-L-methionine-dependent methyltransferases"/>
    <property type="match status" value="1"/>
</dbReference>
<keyword evidence="6" id="KW-1185">Reference proteome</keyword>
<sequence>MYYDILQALEKPPLYTKTKGEFWNDSYISQQMLKAHLDPEFEGASRKLEFIESSASWIKELVPPAEFSSLLDVGCGPGLYTERFSRQGYRVTGIDFSRRSIEYARRSAAGQGLDIAYFCQDYLEMSFREPFDFATMIYCDYGALSDVDRKGLMNRIYRQLKPGGKFLFDVFSVVTYDSFQEAQTWEVCPQGGFWREEGYVALCGQYRYPNLVTLKQTTVLSDRGMMTYQLWDTCFTRESLRKEAEESGFKVCGIFGDIAGMPYREDSPTLAVLLEK</sequence>
<dbReference type="PANTHER" id="PTHR43464">
    <property type="entry name" value="METHYLTRANSFERASE"/>
    <property type="match status" value="1"/>
</dbReference>
<evidence type="ECO:0000256" key="1">
    <source>
        <dbReference type="ARBA" id="ARBA00022603"/>
    </source>
</evidence>
<gene>
    <name evidence="5" type="ORF">NE695_03195</name>
</gene>
<evidence type="ECO:0000256" key="3">
    <source>
        <dbReference type="ARBA" id="ARBA00022691"/>
    </source>
</evidence>
<dbReference type="InterPro" id="IPR041698">
    <property type="entry name" value="Methyltransf_25"/>
</dbReference>
<comment type="caution">
    <text evidence="5">The sequence shown here is derived from an EMBL/GenBank/DDBJ whole genome shotgun (WGS) entry which is preliminary data.</text>
</comment>
<feature type="domain" description="Methyltransferase" evidence="4">
    <location>
        <begin position="71"/>
        <end position="164"/>
    </location>
</feature>
<dbReference type="Pfam" id="PF13649">
    <property type="entry name" value="Methyltransf_25"/>
    <property type="match status" value="1"/>
</dbReference>
<evidence type="ECO:0000259" key="4">
    <source>
        <dbReference type="Pfam" id="PF13649"/>
    </source>
</evidence>
<keyword evidence="1 5" id="KW-0489">Methyltransferase</keyword>
<dbReference type="InterPro" id="IPR029063">
    <property type="entry name" value="SAM-dependent_MTases_sf"/>
</dbReference>
<accession>A0ABT1RW78</accession>
<dbReference type="RefSeq" id="WP_066862217.1">
    <property type="nucleotide sequence ID" value="NZ_CABKVV010000012.1"/>
</dbReference>
<organism evidence="5 6">
    <name type="scientific">Neglectibacter timonensis</name>
    <dbReference type="NCBI Taxonomy" id="1776382"/>
    <lineage>
        <taxon>Bacteria</taxon>
        <taxon>Bacillati</taxon>
        <taxon>Bacillota</taxon>
        <taxon>Clostridia</taxon>
        <taxon>Eubacteriales</taxon>
        <taxon>Oscillospiraceae</taxon>
        <taxon>Neglectibacter</taxon>
    </lineage>
</organism>
<keyword evidence="2" id="KW-0808">Transferase</keyword>
<dbReference type="CDD" id="cd02440">
    <property type="entry name" value="AdoMet_MTases"/>
    <property type="match status" value="1"/>
</dbReference>
<dbReference type="GO" id="GO:0008168">
    <property type="term" value="F:methyltransferase activity"/>
    <property type="evidence" value="ECO:0007669"/>
    <property type="project" value="UniProtKB-KW"/>
</dbReference>
<proteinExistence type="predicted"/>
<reference evidence="5 6" key="1">
    <citation type="submission" date="2022-06" db="EMBL/GenBank/DDBJ databases">
        <title>Isolation of gut microbiota from human fecal samples.</title>
        <authorList>
            <person name="Pamer E.G."/>
            <person name="Barat B."/>
            <person name="Waligurski E."/>
            <person name="Medina S."/>
            <person name="Paddock L."/>
            <person name="Mostad J."/>
        </authorList>
    </citation>
    <scope>NUCLEOTIDE SEQUENCE [LARGE SCALE GENOMIC DNA]</scope>
    <source>
        <strain evidence="5 6">DFI.9.73</strain>
    </source>
</reference>
<dbReference type="GO" id="GO:0032259">
    <property type="term" value="P:methylation"/>
    <property type="evidence" value="ECO:0007669"/>
    <property type="project" value="UniProtKB-KW"/>
</dbReference>
<dbReference type="SUPFAM" id="SSF53335">
    <property type="entry name" value="S-adenosyl-L-methionine-dependent methyltransferases"/>
    <property type="match status" value="1"/>
</dbReference>
<evidence type="ECO:0000313" key="5">
    <source>
        <dbReference type="EMBL" id="MCQ4838919.1"/>
    </source>
</evidence>